<evidence type="ECO:0000256" key="1">
    <source>
        <dbReference type="ARBA" id="ARBA00022490"/>
    </source>
</evidence>
<dbReference type="EMBL" id="CP154858">
    <property type="protein sequence ID" value="XDT73703.1"/>
    <property type="molecule type" value="Genomic_DNA"/>
</dbReference>
<keyword evidence="4" id="KW-0131">Cell cycle</keyword>
<keyword evidence="1" id="KW-0963">Cytoplasm</keyword>
<dbReference type="GO" id="GO:0051301">
    <property type="term" value="P:cell division"/>
    <property type="evidence" value="ECO:0007669"/>
    <property type="project" value="UniProtKB-KW"/>
</dbReference>
<dbReference type="Pfam" id="PF04079">
    <property type="entry name" value="SMC_ScpB"/>
    <property type="match status" value="1"/>
</dbReference>
<dbReference type="PANTHER" id="PTHR34298">
    <property type="entry name" value="SEGREGATION AND CONDENSATION PROTEIN B"/>
    <property type="match status" value="1"/>
</dbReference>
<organism evidence="6">
    <name type="scientific">Thermohahella caldifontis</name>
    <dbReference type="NCBI Taxonomy" id="3142973"/>
    <lineage>
        <taxon>Bacteria</taxon>
        <taxon>Pseudomonadati</taxon>
        <taxon>Pseudomonadota</taxon>
        <taxon>Gammaproteobacteria</taxon>
        <taxon>Oceanospirillales</taxon>
        <taxon>Hahellaceae</taxon>
        <taxon>Thermohahella</taxon>
    </lineage>
</organism>
<name>A0AB39UZX3_9GAMM</name>
<dbReference type="PIRSF" id="PIRSF019345">
    <property type="entry name" value="ScpB"/>
    <property type="match status" value="1"/>
</dbReference>
<dbReference type="NCBIfam" id="TIGR00281">
    <property type="entry name" value="SMC-Scp complex subunit ScpB"/>
    <property type="match status" value="1"/>
</dbReference>
<sequence length="202" mass="22738">MQPPPLEQIVEALIFAADAPLPLDALQDAVNARMPVTRKEVKEAVEALQQRYAEGSALELVQVASGFRFQVRAEFSDWVQQLEQEKVPRYSRAFMETLAIIAYRQPVTRGEIEDIRGVSVSSQIMRTLLDHGWIRVVGHKDVPGRPAIYATTRHFLDYFNLTGLDDLPPLAELRDPEHLAQELFGEKGDDMPAPDTETQEAT</sequence>
<keyword evidence="3" id="KW-0159">Chromosome partition</keyword>
<dbReference type="Gene3D" id="1.10.10.10">
    <property type="entry name" value="Winged helix-like DNA-binding domain superfamily/Winged helix DNA-binding domain"/>
    <property type="match status" value="2"/>
</dbReference>
<feature type="region of interest" description="Disordered" evidence="5">
    <location>
        <begin position="178"/>
        <end position="202"/>
    </location>
</feature>
<dbReference type="InterPro" id="IPR036390">
    <property type="entry name" value="WH_DNA-bd_sf"/>
</dbReference>
<reference evidence="6" key="1">
    <citation type="submission" date="2024-05" db="EMBL/GenBank/DDBJ databases">
        <title>Genome sequencing of novel strain.</title>
        <authorList>
            <person name="Ganbat D."/>
            <person name="Ganbat S."/>
            <person name="Lee S.-J."/>
        </authorList>
    </citation>
    <scope>NUCLEOTIDE SEQUENCE</scope>
    <source>
        <strain evidence="6">SMD15-11</strain>
    </source>
</reference>
<evidence type="ECO:0000256" key="3">
    <source>
        <dbReference type="ARBA" id="ARBA00022829"/>
    </source>
</evidence>
<evidence type="ECO:0000313" key="6">
    <source>
        <dbReference type="EMBL" id="XDT73703.1"/>
    </source>
</evidence>
<accession>A0AB39UZX3</accession>
<dbReference type="SUPFAM" id="SSF46785">
    <property type="entry name" value="Winged helix' DNA-binding domain"/>
    <property type="match status" value="2"/>
</dbReference>
<protein>
    <submittedName>
        <fullName evidence="6">SMC-Scp complex subunit ScpB</fullName>
    </submittedName>
</protein>
<evidence type="ECO:0000256" key="4">
    <source>
        <dbReference type="ARBA" id="ARBA00023306"/>
    </source>
</evidence>
<dbReference type="RefSeq" id="WP_369602684.1">
    <property type="nucleotide sequence ID" value="NZ_CP154858.1"/>
</dbReference>
<keyword evidence="2" id="KW-0132">Cell division</keyword>
<dbReference type="InterPro" id="IPR036388">
    <property type="entry name" value="WH-like_DNA-bd_sf"/>
</dbReference>
<dbReference type="InterPro" id="IPR005234">
    <property type="entry name" value="ScpB_csome_segregation"/>
</dbReference>
<evidence type="ECO:0000256" key="2">
    <source>
        <dbReference type="ARBA" id="ARBA00022618"/>
    </source>
</evidence>
<gene>
    <name evidence="6" type="primary">scpB</name>
    <name evidence="6" type="ORF">AAIA72_06975</name>
</gene>
<dbReference type="GO" id="GO:0051304">
    <property type="term" value="P:chromosome separation"/>
    <property type="evidence" value="ECO:0007669"/>
    <property type="project" value="InterPro"/>
</dbReference>
<dbReference type="KEGG" id="tcd:AAIA72_06975"/>
<feature type="compositionally biased region" description="Basic and acidic residues" evidence="5">
    <location>
        <begin position="178"/>
        <end position="190"/>
    </location>
</feature>
<evidence type="ECO:0000256" key="5">
    <source>
        <dbReference type="SAM" id="MobiDB-lite"/>
    </source>
</evidence>
<dbReference type="AlphaFoldDB" id="A0AB39UZX3"/>
<dbReference type="PANTHER" id="PTHR34298:SF2">
    <property type="entry name" value="SEGREGATION AND CONDENSATION PROTEIN B"/>
    <property type="match status" value="1"/>
</dbReference>
<proteinExistence type="predicted"/>